<dbReference type="HOGENOM" id="CLU_3189527_0_0_11"/>
<evidence type="ECO:0000313" key="1">
    <source>
        <dbReference type="EMBL" id="AIS00584.1"/>
    </source>
</evidence>
<dbReference type="Proteomes" id="UP000029482">
    <property type="component" value="Chromosome"/>
</dbReference>
<dbReference type="STRING" id="1907.SGLAU_23175"/>
<dbReference type="RefSeq" id="WP_159072797.1">
    <property type="nucleotide sequence ID" value="NZ_CP009438.1"/>
</dbReference>
<name>A0A089XBG0_STRGA</name>
<evidence type="ECO:0000313" key="2">
    <source>
        <dbReference type="Proteomes" id="UP000029482"/>
    </source>
</evidence>
<sequence>MFDLENDTPFEWLTVGLLAKHDVKGLAKGAVGEMAKDPRKHPRTAS</sequence>
<gene>
    <name evidence="1" type="ORF">SGLAU_23175</name>
</gene>
<keyword evidence="2" id="KW-1185">Reference proteome</keyword>
<proteinExistence type="predicted"/>
<dbReference type="AlphaFoldDB" id="A0A089XBG0"/>
<organism evidence="1 2">
    <name type="scientific">Streptomyces glaucescens</name>
    <dbReference type="NCBI Taxonomy" id="1907"/>
    <lineage>
        <taxon>Bacteria</taxon>
        <taxon>Bacillati</taxon>
        <taxon>Actinomycetota</taxon>
        <taxon>Actinomycetes</taxon>
        <taxon>Kitasatosporales</taxon>
        <taxon>Streptomycetaceae</taxon>
        <taxon>Streptomyces</taxon>
    </lineage>
</organism>
<accession>A0A089XBG0</accession>
<protein>
    <submittedName>
        <fullName evidence="1">Uncharacterized protein</fullName>
    </submittedName>
</protein>
<dbReference type="KEGG" id="sgu:SGLAU_23175"/>
<reference evidence="2" key="1">
    <citation type="journal article" date="2015" name="J. Biotechnol.">
        <title>Complete genome sequence of the actinobacterium Streptomyces glaucescens GLA.O (DSM 40922) consisting of a linear chromosome and one linear plasmid.</title>
        <authorList>
            <person name="Ortseifen V."/>
            <person name="Winkler A."/>
            <person name="Albersmeier A."/>
            <person name="Wendler S."/>
            <person name="Puhler A."/>
            <person name="Kalinowski J."/>
            <person name="Ruckert C."/>
        </authorList>
    </citation>
    <scope>NUCLEOTIDE SEQUENCE [LARGE SCALE GENOMIC DNA]</scope>
    <source>
        <strain evidence="2">DSM 40922 / GLA O</strain>
    </source>
</reference>
<dbReference type="EMBL" id="CP009438">
    <property type="protein sequence ID" value="AIS00584.1"/>
    <property type="molecule type" value="Genomic_DNA"/>
</dbReference>